<dbReference type="EMBL" id="ODYU01002722">
    <property type="protein sequence ID" value="SOQ40579.1"/>
    <property type="molecule type" value="Genomic_DNA"/>
</dbReference>
<evidence type="ECO:0000256" key="1">
    <source>
        <dbReference type="SAM" id="MobiDB-lite"/>
    </source>
</evidence>
<dbReference type="AlphaFoldDB" id="A0A2H1VIB2"/>
<evidence type="ECO:0000313" key="2">
    <source>
        <dbReference type="EMBL" id="SOQ40579.1"/>
    </source>
</evidence>
<gene>
    <name evidence="2" type="ORF">SFRICE_029464</name>
</gene>
<organism evidence="2">
    <name type="scientific">Spodoptera frugiperda</name>
    <name type="common">Fall armyworm</name>
    <dbReference type="NCBI Taxonomy" id="7108"/>
    <lineage>
        <taxon>Eukaryota</taxon>
        <taxon>Metazoa</taxon>
        <taxon>Ecdysozoa</taxon>
        <taxon>Arthropoda</taxon>
        <taxon>Hexapoda</taxon>
        <taxon>Insecta</taxon>
        <taxon>Pterygota</taxon>
        <taxon>Neoptera</taxon>
        <taxon>Endopterygota</taxon>
        <taxon>Lepidoptera</taxon>
        <taxon>Glossata</taxon>
        <taxon>Ditrysia</taxon>
        <taxon>Noctuoidea</taxon>
        <taxon>Noctuidae</taxon>
        <taxon>Amphipyrinae</taxon>
        <taxon>Spodoptera</taxon>
    </lineage>
</organism>
<feature type="compositionally biased region" description="Polar residues" evidence="1">
    <location>
        <begin position="88"/>
        <end position="100"/>
    </location>
</feature>
<sequence length="185" mass="20499">MNSAVIDHLTKCMGKQDRQRCTLRHVMPLYNELSLFTICVIKSQVIEAGKRADGSPDIEQSPPPMDTQSTRSVTSALPAFWGLRATENISKTGKKPSNTLPDPGIEPETSSPAVALATTRPTRHAFGALIGEFIRTGQSKCQMRSRLDYFKRKANSYEEYGALIGWFIGSGQSERRTRHINSEVA</sequence>
<reference evidence="2" key="1">
    <citation type="submission" date="2016-07" db="EMBL/GenBank/DDBJ databases">
        <authorList>
            <person name="Bretaudeau A."/>
        </authorList>
    </citation>
    <scope>NUCLEOTIDE SEQUENCE</scope>
    <source>
        <strain evidence="2">Rice</strain>
        <tissue evidence="2">Whole body</tissue>
    </source>
</reference>
<protein>
    <submittedName>
        <fullName evidence="2">SFRICE_029464</fullName>
    </submittedName>
</protein>
<accession>A0A2H1VIB2</accession>
<feature type="region of interest" description="Disordered" evidence="1">
    <location>
        <begin position="51"/>
        <end position="70"/>
    </location>
</feature>
<proteinExistence type="predicted"/>
<name>A0A2H1VIB2_SPOFR</name>
<feature type="region of interest" description="Disordered" evidence="1">
    <location>
        <begin position="88"/>
        <end position="107"/>
    </location>
</feature>